<dbReference type="Proteomes" id="UP000326396">
    <property type="component" value="Linkage Group LG2"/>
</dbReference>
<evidence type="ECO:0000256" key="3">
    <source>
        <dbReference type="ARBA" id="ARBA00023274"/>
    </source>
</evidence>
<sequence>MPINGRSLWEKTHIPTTLAPPKHHNQVGMPKRARNKSANETKERAESGRLSKKNTKGACSKSKKRHSNGQGCWPAKSAKFILDLLKNVERNEEVKGLDVDALHISHIQVNQAQKQRLRTYRAHGRINLMGLNVYHTTRSSIFGYLITWFPRFELVDPTSCAHKVFNVRCLTNMKFSDGGFDEMEKTRKSQKMKSLVVKGLLMK</sequence>
<dbReference type="OrthoDB" id="10254664at2759"/>
<feature type="compositionally biased region" description="Basic residues" evidence="5">
    <location>
        <begin position="50"/>
        <end position="67"/>
    </location>
</feature>
<evidence type="ECO:0008006" key="8">
    <source>
        <dbReference type="Google" id="ProtNLM"/>
    </source>
</evidence>
<keyword evidence="3 4" id="KW-0687">Ribonucleoprotein</keyword>
<dbReference type="Pfam" id="PF00237">
    <property type="entry name" value="Ribosomal_L22"/>
    <property type="match status" value="1"/>
</dbReference>
<dbReference type="GO" id="GO:0022625">
    <property type="term" value="C:cytosolic large ribosomal subunit"/>
    <property type="evidence" value="ECO:0007669"/>
    <property type="project" value="TreeGrafter"/>
</dbReference>
<proteinExistence type="inferred from homology"/>
<accession>A0A5N6NBH3</accession>
<dbReference type="InterPro" id="IPR001063">
    <property type="entry name" value="Ribosomal_uL22"/>
</dbReference>
<dbReference type="AlphaFoldDB" id="A0A5N6NBH3"/>
<dbReference type="GO" id="GO:0003735">
    <property type="term" value="F:structural constituent of ribosome"/>
    <property type="evidence" value="ECO:0007669"/>
    <property type="project" value="InterPro"/>
</dbReference>
<dbReference type="PANTHER" id="PTHR11593:SF31">
    <property type="entry name" value="RIBOSOMAL PROTEIN L22_L17-RELATED"/>
    <property type="match status" value="1"/>
</dbReference>
<feature type="compositionally biased region" description="Basic residues" evidence="5">
    <location>
        <begin position="21"/>
        <end position="35"/>
    </location>
</feature>
<name>A0A5N6NBH3_9ASTR</name>
<evidence type="ECO:0000313" key="7">
    <source>
        <dbReference type="Proteomes" id="UP000326396"/>
    </source>
</evidence>
<dbReference type="InterPro" id="IPR036394">
    <property type="entry name" value="Ribosomal_uL22_sf"/>
</dbReference>
<gene>
    <name evidence="6" type="ORF">E3N88_22274</name>
</gene>
<evidence type="ECO:0000256" key="5">
    <source>
        <dbReference type="SAM" id="MobiDB-lite"/>
    </source>
</evidence>
<protein>
    <recommendedName>
        <fullName evidence="8">60S ribosomal protein L17</fullName>
    </recommendedName>
</protein>
<dbReference type="InterPro" id="IPR005721">
    <property type="entry name" value="Ribosomal_uL22_euk/arc"/>
</dbReference>
<comment type="caution">
    <text evidence="6">The sequence shown here is derived from an EMBL/GenBank/DDBJ whole genome shotgun (WGS) entry which is preliminary data.</text>
</comment>
<keyword evidence="7" id="KW-1185">Reference proteome</keyword>
<organism evidence="6 7">
    <name type="scientific">Mikania micrantha</name>
    <name type="common">bitter vine</name>
    <dbReference type="NCBI Taxonomy" id="192012"/>
    <lineage>
        <taxon>Eukaryota</taxon>
        <taxon>Viridiplantae</taxon>
        <taxon>Streptophyta</taxon>
        <taxon>Embryophyta</taxon>
        <taxon>Tracheophyta</taxon>
        <taxon>Spermatophyta</taxon>
        <taxon>Magnoliopsida</taxon>
        <taxon>eudicotyledons</taxon>
        <taxon>Gunneridae</taxon>
        <taxon>Pentapetalae</taxon>
        <taxon>asterids</taxon>
        <taxon>campanulids</taxon>
        <taxon>Asterales</taxon>
        <taxon>Asteraceae</taxon>
        <taxon>Asteroideae</taxon>
        <taxon>Heliantheae alliance</taxon>
        <taxon>Eupatorieae</taxon>
        <taxon>Mikania</taxon>
    </lineage>
</organism>
<evidence type="ECO:0000256" key="1">
    <source>
        <dbReference type="ARBA" id="ARBA00009451"/>
    </source>
</evidence>
<keyword evidence="2 4" id="KW-0689">Ribosomal protein</keyword>
<comment type="similarity">
    <text evidence="1 4">Belongs to the universal ribosomal protein uL22 family.</text>
</comment>
<dbReference type="Gene3D" id="3.90.470.10">
    <property type="entry name" value="Ribosomal protein L22/L17"/>
    <property type="match status" value="1"/>
</dbReference>
<feature type="region of interest" description="Disordered" evidence="5">
    <location>
        <begin position="1"/>
        <end position="72"/>
    </location>
</feature>
<dbReference type="EMBL" id="SZYD01000012">
    <property type="protein sequence ID" value="KAD4584673.1"/>
    <property type="molecule type" value="Genomic_DNA"/>
</dbReference>
<dbReference type="GO" id="GO:0002181">
    <property type="term" value="P:cytoplasmic translation"/>
    <property type="evidence" value="ECO:0007669"/>
    <property type="project" value="TreeGrafter"/>
</dbReference>
<dbReference type="SUPFAM" id="SSF54843">
    <property type="entry name" value="Ribosomal protein L22"/>
    <property type="match status" value="1"/>
</dbReference>
<feature type="compositionally biased region" description="Basic and acidic residues" evidence="5">
    <location>
        <begin position="37"/>
        <end position="49"/>
    </location>
</feature>
<evidence type="ECO:0000256" key="2">
    <source>
        <dbReference type="ARBA" id="ARBA00022980"/>
    </source>
</evidence>
<evidence type="ECO:0000313" key="6">
    <source>
        <dbReference type="EMBL" id="KAD4584673.1"/>
    </source>
</evidence>
<reference evidence="6 7" key="1">
    <citation type="submission" date="2019-05" db="EMBL/GenBank/DDBJ databases">
        <title>Mikania micrantha, genome provides insights into the molecular mechanism of rapid growth.</title>
        <authorList>
            <person name="Liu B."/>
        </authorList>
    </citation>
    <scope>NUCLEOTIDE SEQUENCE [LARGE SCALE GENOMIC DNA]</scope>
    <source>
        <strain evidence="6">NLD-2019</strain>
        <tissue evidence="6">Leaf</tissue>
    </source>
</reference>
<evidence type="ECO:0000256" key="4">
    <source>
        <dbReference type="RuleBase" id="RU004005"/>
    </source>
</evidence>
<dbReference type="PANTHER" id="PTHR11593">
    <property type="entry name" value="60S RIBOSOMAL PROTEIN L17"/>
    <property type="match status" value="1"/>
</dbReference>